<feature type="site" description="Transition state stabilizer" evidence="9">
    <location>
        <position position="224"/>
    </location>
</feature>
<dbReference type="Proteomes" id="UP000468707">
    <property type="component" value="Unassembled WGS sequence"/>
</dbReference>
<comment type="function">
    <text evidence="9">Catalyzes the ATP-dependent phosphorylation of N-acetyl-L-glutamate.</text>
</comment>
<dbReference type="InterPro" id="IPR001048">
    <property type="entry name" value="Asp/Glu/Uridylate_kinase"/>
</dbReference>
<evidence type="ECO:0000256" key="3">
    <source>
        <dbReference type="ARBA" id="ARBA00022605"/>
    </source>
</evidence>
<dbReference type="EC" id="2.7.2.8" evidence="9"/>
<evidence type="ECO:0000256" key="1">
    <source>
        <dbReference type="ARBA" id="ARBA00004828"/>
    </source>
</evidence>
<keyword evidence="3 9" id="KW-0028">Amino-acid biosynthesis</keyword>
<dbReference type="InterPro" id="IPR037528">
    <property type="entry name" value="ArgB"/>
</dbReference>
<evidence type="ECO:0000256" key="7">
    <source>
        <dbReference type="ARBA" id="ARBA00022840"/>
    </source>
</evidence>
<evidence type="ECO:0000259" key="10">
    <source>
        <dbReference type="Pfam" id="PF00696"/>
    </source>
</evidence>
<dbReference type="InterPro" id="IPR036393">
    <property type="entry name" value="AceGlu_kinase-like_sf"/>
</dbReference>
<feature type="binding site" evidence="9">
    <location>
        <position position="63"/>
    </location>
    <ligand>
        <name>substrate</name>
    </ligand>
</feature>
<dbReference type="GO" id="GO:0003991">
    <property type="term" value="F:acetylglutamate kinase activity"/>
    <property type="evidence" value="ECO:0007669"/>
    <property type="project" value="UniProtKB-UniRule"/>
</dbReference>
<proteinExistence type="inferred from homology"/>
<evidence type="ECO:0000256" key="4">
    <source>
        <dbReference type="ARBA" id="ARBA00022679"/>
    </source>
</evidence>
<dbReference type="PANTHER" id="PTHR23342">
    <property type="entry name" value="N-ACETYLGLUTAMATE SYNTHASE"/>
    <property type="match status" value="1"/>
</dbReference>
<keyword evidence="12" id="KW-1185">Reference proteome</keyword>
<dbReference type="PIRSF" id="PIRSF000728">
    <property type="entry name" value="NAGK"/>
    <property type="match status" value="1"/>
</dbReference>
<evidence type="ECO:0000313" key="11">
    <source>
        <dbReference type="EMBL" id="NDV44305.1"/>
    </source>
</evidence>
<gene>
    <name evidence="9 11" type="primary">argB</name>
    <name evidence="11" type="ORF">GTK07_13305</name>
</gene>
<feature type="binding site" evidence="9">
    <location>
        <begin position="41"/>
        <end position="42"/>
    </location>
    <ligand>
        <name>substrate</name>
    </ligand>
</feature>
<feature type="domain" description="Aspartate/glutamate/uridylate kinase" evidence="10">
    <location>
        <begin position="5"/>
        <end position="243"/>
    </location>
</feature>
<evidence type="ECO:0000256" key="8">
    <source>
        <dbReference type="ARBA" id="ARBA00048141"/>
    </source>
</evidence>
<keyword evidence="2 9" id="KW-0055">Arginine biosynthesis</keyword>
<reference evidence="11 12" key="1">
    <citation type="submission" date="2020-01" db="EMBL/GenBank/DDBJ databases">
        <title>Muricauda sediminis sp.nov. 40Bstr401.</title>
        <authorList>
            <person name="Xue Z."/>
            <person name="Zhu S."/>
            <person name="Ren N."/>
            <person name="Chen T."/>
            <person name="Chen X."/>
            <person name="Chen J."/>
            <person name="Yang J."/>
        </authorList>
    </citation>
    <scope>NUCLEOTIDE SEQUENCE [LARGE SCALE GENOMIC DNA]</scope>
    <source>
        <strain evidence="11 12">40Bstr401</strain>
    </source>
</reference>
<dbReference type="RefSeq" id="WP_163635740.1">
    <property type="nucleotide sequence ID" value="NZ_JAAAMI010000006.1"/>
</dbReference>
<name>A0A6I5KWC9_9FLAO</name>
<feature type="site" description="Transition state stabilizer" evidence="9">
    <location>
        <position position="9"/>
    </location>
</feature>
<dbReference type="HAMAP" id="MF_00082">
    <property type="entry name" value="ArgB"/>
    <property type="match status" value="1"/>
</dbReference>
<dbReference type="GO" id="GO:0042450">
    <property type="term" value="P:L-arginine biosynthetic process via ornithine"/>
    <property type="evidence" value="ECO:0007669"/>
    <property type="project" value="UniProtKB-UniRule"/>
</dbReference>
<dbReference type="CDD" id="cd04238">
    <property type="entry name" value="AAK_NAGK-like"/>
    <property type="match status" value="1"/>
</dbReference>
<accession>A0A6I5KWC9</accession>
<organism evidence="11 12">
    <name type="scientific">Flagellimonas sediminis</name>
    <dbReference type="NCBI Taxonomy" id="2696468"/>
    <lineage>
        <taxon>Bacteria</taxon>
        <taxon>Pseudomonadati</taxon>
        <taxon>Bacteroidota</taxon>
        <taxon>Flavobacteriia</taxon>
        <taxon>Flavobacteriales</taxon>
        <taxon>Flavobacteriaceae</taxon>
        <taxon>Flagellimonas</taxon>
    </lineage>
</organism>
<dbReference type="NCBIfam" id="TIGR00761">
    <property type="entry name" value="argB"/>
    <property type="match status" value="1"/>
</dbReference>
<feature type="binding site" evidence="9">
    <location>
        <position position="158"/>
    </location>
    <ligand>
        <name>substrate</name>
    </ligand>
</feature>
<dbReference type="PANTHER" id="PTHR23342:SF0">
    <property type="entry name" value="N-ACETYLGLUTAMATE SYNTHASE, MITOCHONDRIAL"/>
    <property type="match status" value="1"/>
</dbReference>
<dbReference type="Pfam" id="PF00696">
    <property type="entry name" value="AA_kinase"/>
    <property type="match status" value="1"/>
</dbReference>
<dbReference type="EMBL" id="JAAAMI010000006">
    <property type="protein sequence ID" value="NDV44305.1"/>
    <property type="molecule type" value="Genomic_DNA"/>
</dbReference>
<dbReference type="SUPFAM" id="SSF53633">
    <property type="entry name" value="Carbamate kinase-like"/>
    <property type="match status" value="1"/>
</dbReference>
<dbReference type="GO" id="GO:0005524">
    <property type="term" value="F:ATP binding"/>
    <property type="evidence" value="ECO:0007669"/>
    <property type="project" value="UniProtKB-UniRule"/>
</dbReference>
<comment type="similarity">
    <text evidence="9">Belongs to the acetylglutamate kinase family. ArgB subfamily.</text>
</comment>
<keyword evidence="7 9" id="KW-0067">ATP-binding</keyword>
<evidence type="ECO:0000256" key="5">
    <source>
        <dbReference type="ARBA" id="ARBA00022741"/>
    </source>
</evidence>
<comment type="pathway">
    <text evidence="1 9">Amino-acid biosynthesis; L-arginine biosynthesis; N(2)-acetyl-L-ornithine from L-glutamate: step 2/4.</text>
</comment>
<dbReference type="Gene3D" id="3.40.1160.10">
    <property type="entry name" value="Acetylglutamate kinase-like"/>
    <property type="match status" value="1"/>
</dbReference>
<keyword evidence="4 9" id="KW-0808">Transferase</keyword>
<evidence type="ECO:0000313" key="12">
    <source>
        <dbReference type="Proteomes" id="UP000468707"/>
    </source>
</evidence>
<comment type="catalytic activity">
    <reaction evidence="8 9">
        <text>N-acetyl-L-glutamate + ATP = N-acetyl-L-glutamyl 5-phosphate + ADP</text>
        <dbReference type="Rhea" id="RHEA:14629"/>
        <dbReference type="ChEBI" id="CHEBI:30616"/>
        <dbReference type="ChEBI" id="CHEBI:44337"/>
        <dbReference type="ChEBI" id="CHEBI:57936"/>
        <dbReference type="ChEBI" id="CHEBI:456216"/>
        <dbReference type="EC" id="2.7.2.8"/>
    </reaction>
</comment>
<evidence type="ECO:0000256" key="9">
    <source>
        <dbReference type="HAMAP-Rule" id="MF_00082"/>
    </source>
</evidence>
<keyword evidence="5 9" id="KW-0547">Nucleotide-binding</keyword>
<evidence type="ECO:0000256" key="2">
    <source>
        <dbReference type="ARBA" id="ARBA00022571"/>
    </source>
</evidence>
<sequence length="259" mass="28146">MKQKLSIVKIGGNLIEDAQGFEHVLGLFSKMDGNKILVHGGGKKATELGNKLGIESQMVNGRRITDPETLDIAVMVYGGLVSKKIVAKLQALGTDAIGMSGADGNTIQAHKRPIKKVDFGLVGDVDKVNAYAIFKLLQAGFTPIFCALTHDGRGQLLNTNADTIAAELAIAMSDQFETTLYYCFEKKGVLQDVEDENSVIKQIDSKTYDELLAYGIIADGMLPKLHNCFYALRNHVSKVCVGNSEMLDQSNVEYTTLTL</sequence>
<comment type="subcellular location">
    <subcellularLocation>
        <location evidence="9">Cytoplasm</location>
    </subcellularLocation>
</comment>
<dbReference type="InterPro" id="IPR004662">
    <property type="entry name" value="AcgluKinase_fam"/>
</dbReference>
<dbReference type="GO" id="GO:0005737">
    <property type="term" value="C:cytoplasm"/>
    <property type="evidence" value="ECO:0007669"/>
    <property type="project" value="UniProtKB-SubCell"/>
</dbReference>
<keyword evidence="9" id="KW-0963">Cytoplasm</keyword>
<comment type="caution">
    <text evidence="11">The sequence shown here is derived from an EMBL/GenBank/DDBJ whole genome shotgun (WGS) entry which is preliminary data.</text>
</comment>
<evidence type="ECO:0000256" key="6">
    <source>
        <dbReference type="ARBA" id="ARBA00022777"/>
    </source>
</evidence>
<keyword evidence="6 9" id="KW-0418">Kinase</keyword>
<dbReference type="AlphaFoldDB" id="A0A6I5KWC9"/>
<protein>
    <recommendedName>
        <fullName evidence="9">Acetylglutamate kinase</fullName>
        <ecNumber evidence="9">2.7.2.8</ecNumber>
    </recommendedName>
    <alternativeName>
        <fullName evidence="9">N-acetyl-L-glutamate 5-phosphotransferase</fullName>
    </alternativeName>
    <alternativeName>
        <fullName evidence="9">NAG kinase</fullName>
        <shortName evidence="9">NAGK</shortName>
    </alternativeName>
</protein>
<dbReference type="UniPathway" id="UPA00068">
    <property type="reaction ID" value="UER00107"/>
</dbReference>